<accession>X1CCR4</accession>
<feature type="non-terminal residue" evidence="1">
    <location>
        <position position="1"/>
    </location>
</feature>
<reference evidence="1" key="1">
    <citation type="journal article" date="2014" name="Front. Microbiol.">
        <title>High frequency of phylogenetically diverse reductive dehalogenase-homologous genes in deep subseafloor sedimentary metagenomes.</title>
        <authorList>
            <person name="Kawai M."/>
            <person name="Futagami T."/>
            <person name="Toyoda A."/>
            <person name="Takaki Y."/>
            <person name="Nishi S."/>
            <person name="Hori S."/>
            <person name="Arai W."/>
            <person name="Tsubouchi T."/>
            <person name="Morono Y."/>
            <person name="Uchiyama I."/>
            <person name="Ito T."/>
            <person name="Fujiyama A."/>
            <person name="Inagaki F."/>
            <person name="Takami H."/>
        </authorList>
    </citation>
    <scope>NUCLEOTIDE SEQUENCE</scope>
    <source>
        <strain evidence="1">Expedition CK06-06</strain>
    </source>
</reference>
<gene>
    <name evidence="1" type="ORF">S01H4_63868</name>
</gene>
<proteinExistence type="predicted"/>
<protein>
    <submittedName>
        <fullName evidence="1">Uncharacterized protein</fullName>
    </submittedName>
</protein>
<dbReference type="EMBL" id="BART01038548">
    <property type="protein sequence ID" value="GAH06026.1"/>
    <property type="molecule type" value="Genomic_DNA"/>
</dbReference>
<comment type="caution">
    <text evidence="1">The sequence shown here is derived from an EMBL/GenBank/DDBJ whole genome shotgun (WGS) entry which is preliminary data.</text>
</comment>
<evidence type="ECO:0000313" key="1">
    <source>
        <dbReference type="EMBL" id="GAH06026.1"/>
    </source>
</evidence>
<sequence length="49" mass="5677">RFSVSKIERVMFREPNNIKNAFRRRLYLPHLSVGPLGTGGRIRTDGILH</sequence>
<name>X1CCR4_9ZZZZ</name>
<dbReference type="AlphaFoldDB" id="X1CCR4"/>
<organism evidence="1">
    <name type="scientific">marine sediment metagenome</name>
    <dbReference type="NCBI Taxonomy" id="412755"/>
    <lineage>
        <taxon>unclassified sequences</taxon>
        <taxon>metagenomes</taxon>
        <taxon>ecological metagenomes</taxon>
    </lineage>
</organism>